<dbReference type="Pfam" id="PF21760">
    <property type="entry name" value="SecD_1st"/>
    <property type="match status" value="1"/>
</dbReference>
<comment type="function">
    <text evidence="10">Part of the Sec protein translocase complex. Interacts with the SecYEG preprotein conducting channel. SecDF uses the proton motive force (PMF) to complete protein translocation after the ATP-dependent function of SecA.</text>
</comment>
<dbReference type="NCBIfam" id="TIGR01129">
    <property type="entry name" value="secD"/>
    <property type="match status" value="1"/>
</dbReference>
<dbReference type="OrthoDB" id="9805019at2"/>
<keyword evidence="6 10" id="KW-0653">Protein transport</keyword>
<feature type="domain" description="Protein export membrane protein SecD/SecF C-terminal" evidence="12">
    <location>
        <begin position="346"/>
        <end position="513"/>
    </location>
</feature>
<evidence type="ECO:0000313" key="16">
    <source>
        <dbReference type="Proteomes" id="UP000219331"/>
    </source>
</evidence>
<feature type="transmembrane region" description="Helical" evidence="10">
    <location>
        <begin position="689"/>
        <end position="710"/>
    </location>
</feature>
<evidence type="ECO:0000256" key="6">
    <source>
        <dbReference type="ARBA" id="ARBA00022927"/>
    </source>
</evidence>
<feature type="transmembrane region" description="Helical" evidence="10">
    <location>
        <begin position="360"/>
        <end position="381"/>
    </location>
</feature>
<dbReference type="Gene3D" id="3.30.70.3400">
    <property type="match status" value="2"/>
</dbReference>
<dbReference type="InterPro" id="IPR055344">
    <property type="entry name" value="SecD_SecF_C_bact"/>
</dbReference>
<dbReference type="InterPro" id="IPR005665">
    <property type="entry name" value="SecF_bac"/>
</dbReference>
<protein>
    <recommendedName>
        <fullName evidence="10 11">Multifunctional fusion protein</fullName>
    </recommendedName>
    <domain>
        <recommendedName>
            <fullName evidence="10">Protein translocase subunit SecD</fullName>
        </recommendedName>
    </domain>
    <domain>
        <recommendedName>
            <fullName evidence="11">Protein-export membrane protein SecF</fullName>
        </recommendedName>
    </domain>
</protein>
<evidence type="ECO:0000256" key="3">
    <source>
        <dbReference type="ARBA" id="ARBA00022475"/>
    </source>
</evidence>
<comment type="similarity">
    <text evidence="10">Belongs to the SecD/SecF family. SecD subfamily.</text>
</comment>
<reference evidence="15 16" key="1">
    <citation type="submission" date="2017-08" db="EMBL/GenBank/DDBJ databases">
        <authorList>
            <person name="de Groot N.N."/>
        </authorList>
    </citation>
    <scope>NUCLEOTIDE SEQUENCE [LARGE SCALE GENOMIC DNA]</scope>
    <source>
        <strain evidence="15 16">USBA 352</strain>
    </source>
</reference>
<comment type="caution">
    <text evidence="10">Lacks conserved residue(s) required for the propagation of feature annotation.</text>
</comment>
<dbReference type="HAMAP" id="MF_01463_B">
    <property type="entry name" value="SecD_B"/>
    <property type="match status" value="1"/>
</dbReference>
<name>A0A285R6Q8_9HYPH</name>
<keyword evidence="16" id="KW-1185">Reference proteome</keyword>
<evidence type="ECO:0000313" key="15">
    <source>
        <dbReference type="EMBL" id="SOB89458.1"/>
    </source>
</evidence>
<feature type="domain" description="Protein export membrane protein SecD/SecF C-terminal" evidence="12">
    <location>
        <begin position="635"/>
        <end position="819"/>
    </location>
</feature>
<dbReference type="Pfam" id="PF22599">
    <property type="entry name" value="SecDF_P1_head"/>
    <property type="match status" value="1"/>
</dbReference>
<dbReference type="PANTHER" id="PTHR30081:SF1">
    <property type="entry name" value="PROTEIN TRANSLOCASE SUBUNIT SECD"/>
    <property type="match status" value="1"/>
</dbReference>
<dbReference type="GO" id="GO:0065002">
    <property type="term" value="P:intracellular protein transmembrane transport"/>
    <property type="evidence" value="ECO:0007669"/>
    <property type="project" value="UniProtKB-UniRule"/>
</dbReference>
<evidence type="ECO:0000259" key="14">
    <source>
        <dbReference type="Pfam" id="PF22599"/>
    </source>
</evidence>
<feature type="transmembrane region" description="Helical" evidence="10">
    <location>
        <begin position="758"/>
        <end position="784"/>
    </location>
</feature>
<evidence type="ECO:0000256" key="7">
    <source>
        <dbReference type="ARBA" id="ARBA00022989"/>
    </source>
</evidence>
<dbReference type="STRING" id="538381.GCA_001696535_01356"/>
<evidence type="ECO:0000256" key="5">
    <source>
        <dbReference type="ARBA" id="ARBA00022692"/>
    </source>
</evidence>
<evidence type="ECO:0000256" key="8">
    <source>
        <dbReference type="ARBA" id="ARBA00023010"/>
    </source>
</evidence>
<dbReference type="FunFam" id="1.20.1640.10:FF:000004">
    <property type="entry name" value="Protein translocase subunit SecD"/>
    <property type="match status" value="1"/>
</dbReference>
<dbReference type="InterPro" id="IPR054384">
    <property type="entry name" value="SecDF_P1_head"/>
</dbReference>
<keyword evidence="5 10" id="KW-0812">Transmembrane</keyword>
<evidence type="ECO:0000259" key="13">
    <source>
        <dbReference type="Pfam" id="PF21760"/>
    </source>
</evidence>
<feature type="transmembrane region" description="Helical" evidence="10">
    <location>
        <begin position="414"/>
        <end position="434"/>
    </location>
</feature>
<dbReference type="Pfam" id="PF07549">
    <property type="entry name" value="Sec_GG"/>
    <property type="match status" value="2"/>
</dbReference>
<dbReference type="InterPro" id="IPR005791">
    <property type="entry name" value="SecD"/>
</dbReference>
<evidence type="ECO:0000256" key="4">
    <source>
        <dbReference type="ARBA" id="ARBA00022519"/>
    </source>
</evidence>
<dbReference type="Pfam" id="PF02355">
    <property type="entry name" value="SecD_SecF_C"/>
    <property type="match status" value="2"/>
</dbReference>
<dbReference type="EMBL" id="OBML01000001">
    <property type="protein sequence ID" value="SOB89458.1"/>
    <property type="molecule type" value="Genomic_DNA"/>
</dbReference>
<dbReference type="NCBIfam" id="TIGR00916">
    <property type="entry name" value="2A0604s01"/>
    <property type="match status" value="2"/>
</dbReference>
<keyword evidence="2 10" id="KW-0813">Transport</keyword>
<comment type="subcellular location">
    <subcellularLocation>
        <location evidence="1 10">Cell membrane</location>
        <topology evidence="1 10">Multi-pass membrane protein</topology>
    </subcellularLocation>
</comment>
<dbReference type="Gene3D" id="1.20.1640.10">
    <property type="entry name" value="Multidrug efflux transporter AcrB transmembrane domain"/>
    <property type="match status" value="2"/>
</dbReference>
<dbReference type="InterPro" id="IPR048631">
    <property type="entry name" value="SecD_1st"/>
</dbReference>
<proteinExistence type="inferred from homology"/>
<comment type="similarity">
    <text evidence="11">Belongs to the SecD/SecF family. SecF subfamily.</text>
</comment>
<dbReference type="PANTHER" id="PTHR30081">
    <property type="entry name" value="PROTEIN-EXPORT MEMBRANE PROTEIN SEC"/>
    <property type="match status" value="1"/>
</dbReference>
<dbReference type="GO" id="GO:0006605">
    <property type="term" value="P:protein targeting"/>
    <property type="evidence" value="ECO:0007669"/>
    <property type="project" value="UniProtKB-UniRule"/>
</dbReference>
<gene>
    <name evidence="11" type="primary">secF</name>
    <name evidence="10" type="synonym">secD</name>
    <name evidence="15" type="ORF">SAMN05421512_101277</name>
</gene>
<dbReference type="InterPro" id="IPR022645">
    <property type="entry name" value="SecD/SecF_bac"/>
</dbReference>
<dbReference type="GO" id="GO:0015450">
    <property type="term" value="F:protein-transporting ATPase activity"/>
    <property type="evidence" value="ECO:0007669"/>
    <property type="project" value="InterPro"/>
</dbReference>
<feature type="domain" description="Protein translocase subunit SecDF P1" evidence="13">
    <location>
        <begin position="159"/>
        <end position="217"/>
    </location>
</feature>
<keyword evidence="3 10" id="KW-1003">Cell membrane</keyword>
<feature type="domain" description="SecDF P1 head subdomain" evidence="14">
    <location>
        <begin position="231"/>
        <end position="342"/>
    </location>
</feature>
<dbReference type="SUPFAM" id="SSF82866">
    <property type="entry name" value="Multidrug efflux transporter AcrB transmembrane domain"/>
    <property type="match status" value="2"/>
</dbReference>
<dbReference type="Gene3D" id="3.30.1360.200">
    <property type="match status" value="1"/>
</dbReference>
<sequence>MKTSRWVLVTYTLIILFGLLAALPNVFTPAQLERMPGWFPKQQVTLGLDLRGGSHLVLEVDADALKADRLKSLVAEARALLRKERVAGTVRQVGETVVVSVPDAAARAGIVKQLRDLATPVANGGFGAQVSDIEMTSEGDLIRLGFSEAGFRDRLNQAIDQSLEIVRQRVDQVGVAEPTIQRVGADRILVQLPGLNDPTRLRELLGSTAQMSFHMVADVVPGARLPAGVSLLPEEKTGRTIAVEDRVALGGDHLTDARAGFDQRTREPLVSFRFDTSGARQFARITSQNVGKPFAIVLDGKVLSAPVIREPITGGTGQISGSFTVEDTVVLSALLRAGALPVPLVVIEERTVGPDLGGDVIEMGVVTGLAGFAAVVVFMVALYGGWGLFANFALFLNVALTVGLLSLLGATLTLPGIAGIILGIGLAVDANILINERIREEAKAGASAFAALDRGFGRAYSTIVDANVTSLIATGLLFLFGSGPVRGFAITMMIGICVSMFTAVAVVRILMTEWVRRRKLKTISVEPLIRIVPDGTSISFMKARFFGIGLSIVLSLASIGLFMKPGLNYGIDFKGGIQVEVSTPASVSLASLRDELGKLDLGEVSLQQIGDNVLIRIQRQEGGETAQTRAVSEVRDTLQRIDPGIGIERTEVVGPKVSGELARNGVIAVVLASLAMLVYIWWRFEWNFAIGAIATLVLDTTKTVGFFALFGLDFNLTAIAALLTIIGYSVNDKVVVYDRMRENIRMSKKRDLRSIIDLSINQVLARCLFTSATTFLAMLPMAIWGGNAVENFALPMLFGVVIATSSSIFIAAPILLLLGDWWTRRKEAAAAAAAAPEAERTA</sequence>
<evidence type="ECO:0000256" key="9">
    <source>
        <dbReference type="ARBA" id="ARBA00023136"/>
    </source>
</evidence>
<keyword evidence="7 10" id="KW-1133">Transmembrane helix</keyword>
<dbReference type="HAMAP" id="MF_01464_B">
    <property type="entry name" value="SecF_B"/>
    <property type="match status" value="1"/>
</dbReference>
<dbReference type="NCBIfam" id="TIGR00966">
    <property type="entry name" value="transloc_SecF"/>
    <property type="match status" value="1"/>
</dbReference>
<accession>A0A285R6Q8</accession>
<feature type="transmembrane region" description="Helical" evidence="10">
    <location>
        <begin position="462"/>
        <end position="481"/>
    </location>
</feature>
<feature type="transmembrane region" description="Helical" evidence="10">
    <location>
        <begin position="796"/>
        <end position="818"/>
    </location>
</feature>
<dbReference type="AlphaFoldDB" id="A0A285R6Q8"/>
<dbReference type="FunFam" id="3.30.1360.200:FF:000002">
    <property type="entry name" value="Preprotein translocase subunit SecD"/>
    <property type="match status" value="1"/>
</dbReference>
<keyword evidence="8 10" id="KW-0811">Translocation</keyword>
<comment type="subunit">
    <text evidence="11">Forms a complex with SecD. Part of the essential Sec protein translocation apparatus which comprises SecA, SecYEG and auxiliary proteins SecDF-YajC and YidC.</text>
</comment>
<dbReference type="RefSeq" id="WP_097173668.1">
    <property type="nucleotide sequence ID" value="NZ_OBML01000001.1"/>
</dbReference>
<evidence type="ECO:0000259" key="12">
    <source>
        <dbReference type="Pfam" id="PF02355"/>
    </source>
</evidence>
<dbReference type="InterPro" id="IPR022813">
    <property type="entry name" value="SecD/SecF_arch_bac"/>
</dbReference>
<feature type="transmembrane region" description="Helical" evidence="10">
    <location>
        <begin position="388"/>
        <end position="408"/>
    </location>
</feature>
<organism evidence="15 16">
    <name type="scientific">Stappia indica</name>
    <dbReference type="NCBI Taxonomy" id="538381"/>
    <lineage>
        <taxon>Bacteria</taxon>
        <taxon>Pseudomonadati</taxon>
        <taxon>Pseudomonadota</taxon>
        <taxon>Alphaproteobacteria</taxon>
        <taxon>Hyphomicrobiales</taxon>
        <taxon>Stappiaceae</taxon>
        <taxon>Stappia</taxon>
    </lineage>
</organism>
<dbReference type="Proteomes" id="UP000219331">
    <property type="component" value="Unassembled WGS sequence"/>
</dbReference>
<feature type="transmembrane region" description="Helical" evidence="10">
    <location>
        <begin position="661"/>
        <end position="682"/>
    </location>
</feature>
<dbReference type="InterPro" id="IPR022646">
    <property type="entry name" value="SecD/SecF_CS"/>
</dbReference>
<dbReference type="GO" id="GO:0005886">
    <property type="term" value="C:plasma membrane"/>
    <property type="evidence" value="ECO:0007669"/>
    <property type="project" value="UniProtKB-SubCell"/>
</dbReference>
<keyword evidence="4" id="KW-0997">Cell inner membrane</keyword>
<comment type="subunit">
    <text evidence="10">Forms a complex with SecF. Part of the essential Sec protein translocation apparatus which comprises SecA, SecYEG and auxiliary proteins SecDF-YajC and YidC.</text>
</comment>
<dbReference type="NCBIfam" id="NF009583">
    <property type="entry name" value="PRK13024.1-3"/>
    <property type="match status" value="1"/>
</dbReference>
<evidence type="ECO:0000256" key="1">
    <source>
        <dbReference type="ARBA" id="ARBA00004651"/>
    </source>
</evidence>
<evidence type="ECO:0000256" key="2">
    <source>
        <dbReference type="ARBA" id="ARBA00022448"/>
    </source>
</evidence>
<feature type="transmembrane region" description="Helical" evidence="10">
    <location>
        <begin position="545"/>
        <end position="563"/>
    </location>
</feature>
<dbReference type="GO" id="GO:0043952">
    <property type="term" value="P:protein transport by the Sec complex"/>
    <property type="evidence" value="ECO:0007669"/>
    <property type="project" value="UniProtKB-UniRule"/>
</dbReference>
<evidence type="ECO:0000256" key="10">
    <source>
        <dbReference type="HAMAP-Rule" id="MF_01463"/>
    </source>
</evidence>
<keyword evidence="9 10" id="KW-0472">Membrane</keyword>
<dbReference type="InterPro" id="IPR048634">
    <property type="entry name" value="SecD_SecF_C"/>
</dbReference>
<dbReference type="PRINTS" id="PR01755">
    <property type="entry name" value="SECFTRNLCASE"/>
</dbReference>
<evidence type="ECO:0000256" key="11">
    <source>
        <dbReference type="HAMAP-Rule" id="MF_01464"/>
    </source>
</evidence>
<feature type="transmembrane region" description="Helical" evidence="10">
    <location>
        <begin position="487"/>
        <end position="511"/>
    </location>
</feature>
<feature type="transmembrane region" description="Helical" evidence="10">
    <location>
        <begin position="716"/>
        <end position="737"/>
    </location>
</feature>